<accession>A0ABV6GDN2</accession>
<evidence type="ECO:0000313" key="2">
    <source>
        <dbReference type="Proteomes" id="UP001589854"/>
    </source>
</evidence>
<dbReference type="Proteomes" id="UP001589854">
    <property type="component" value="Unassembled WGS sequence"/>
</dbReference>
<evidence type="ECO:0000313" key="1">
    <source>
        <dbReference type="EMBL" id="MFC0271645.1"/>
    </source>
</evidence>
<dbReference type="RefSeq" id="WP_378932901.1">
    <property type="nucleotide sequence ID" value="NZ_JBHLVO010000005.1"/>
</dbReference>
<organism evidence="1 2">
    <name type="scientific">Metabacillus herbersteinensis</name>
    <dbReference type="NCBI Taxonomy" id="283816"/>
    <lineage>
        <taxon>Bacteria</taxon>
        <taxon>Bacillati</taxon>
        <taxon>Bacillota</taxon>
        <taxon>Bacilli</taxon>
        <taxon>Bacillales</taxon>
        <taxon>Bacillaceae</taxon>
        <taxon>Metabacillus</taxon>
    </lineage>
</organism>
<sequence>MIQLIQKSVIVEKLVELEKELSFLETTFNKSLHARSKGEEQIVDQIESIDQHLKDLSVCLQTENKRDTVTLKKGNYTTSSQTLLAIGE</sequence>
<protein>
    <submittedName>
        <fullName evidence="1">Uncharacterized protein</fullName>
    </submittedName>
</protein>
<name>A0ABV6GDN2_9BACI</name>
<gene>
    <name evidence="1" type="ORF">ACFFIX_09265</name>
</gene>
<comment type="caution">
    <text evidence="1">The sequence shown here is derived from an EMBL/GenBank/DDBJ whole genome shotgun (WGS) entry which is preliminary data.</text>
</comment>
<keyword evidence="2" id="KW-1185">Reference proteome</keyword>
<dbReference type="EMBL" id="JBHLVO010000005">
    <property type="protein sequence ID" value="MFC0271645.1"/>
    <property type="molecule type" value="Genomic_DNA"/>
</dbReference>
<proteinExistence type="predicted"/>
<reference evidence="1 2" key="1">
    <citation type="submission" date="2024-09" db="EMBL/GenBank/DDBJ databases">
        <authorList>
            <person name="Sun Q."/>
            <person name="Mori K."/>
        </authorList>
    </citation>
    <scope>NUCLEOTIDE SEQUENCE [LARGE SCALE GENOMIC DNA]</scope>
    <source>
        <strain evidence="1 2">CCM 7228</strain>
    </source>
</reference>